<organism evidence="4 5">
    <name type="scientific">Tilletiaria anomala (strain ATCC 24038 / CBS 436.72 / UBC 951)</name>
    <dbReference type="NCBI Taxonomy" id="1037660"/>
    <lineage>
        <taxon>Eukaryota</taxon>
        <taxon>Fungi</taxon>
        <taxon>Dikarya</taxon>
        <taxon>Basidiomycota</taxon>
        <taxon>Ustilaginomycotina</taxon>
        <taxon>Exobasidiomycetes</taxon>
        <taxon>Georgefischeriales</taxon>
        <taxon>Tilletiariaceae</taxon>
        <taxon>Tilletiaria</taxon>
    </lineage>
</organism>
<dbReference type="InterPro" id="IPR013937">
    <property type="entry name" value="Sorting_nexin_C"/>
</dbReference>
<dbReference type="OrthoDB" id="5582218at2759"/>
<gene>
    <name evidence="4" type="ORF">K437DRAFT_276736</name>
</gene>
<protein>
    <recommendedName>
        <fullName evidence="3">PXA domain-containing protein</fullName>
    </recommendedName>
</protein>
<comment type="caution">
    <text evidence="4">The sequence shown here is derived from an EMBL/GenBank/DDBJ whole genome shotgun (WGS) entry which is preliminary data.</text>
</comment>
<dbReference type="GeneID" id="25266754"/>
<dbReference type="Proteomes" id="UP000027361">
    <property type="component" value="Unassembled WGS sequence"/>
</dbReference>
<dbReference type="RefSeq" id="XP_013240135.1">
    <property type="nucleotide sequence ID" value="XM_013384681.1"/>
</dbReference>
<dbReference type="Pfam" id="PF02194">
    <property type="entry name" value="PXA"/>
    <property type="match status" value="1"/>
</dbReference>
<dbReference type="HOGENOM" id="CLU_357223_0_0_1"/>
<evidence type="ECO:0000313" key="5">
    <source>
        <dbReference type="Proteomes" id="UP000027361"/>
    </source>
</evidence>
<evidence type="ECO:0000313" key="4">
    <source>
        <dbReference type="EMBL" id="KDN36695.1"/>
    </source>
</evidence>
<feature type="domain" description="PXA" evidence="3">
    <location>
        <begin position="71"/>
        <end position="261"/>
    </location>
</feature>
<proteinExistence type="inferred from homology"/>
<comment type="similarity">
    <text evidence="1">Belongs to the sorting nexin family.</text>
</comment>
<accession>A0A066VDL5</accession>
<name>A0A066VDL5_TILAU</name>
<dbReference type="STRING" id="1037660.A0A066VDL5"/>
<keyword evidence="5" id="KW-1185">Reference proteome</keyword>
<evidence type="ECO:0000256" key="1">
    <source>
        <dbReference type="ARBA" id="ARBA00010883"/>
    </source>
</evidence>
<dbReference type="GO" id="GO:0035091">
    <property type="term" value="F:phosphatidylinositol binding"/>
    <property type="evidence" value="ECO:0007669"/>
    <property type="project" value="TreeGrafter"/>
</dbReference>
<dbReference type="OMA" id="ETVLPWY"/>
<evidence type="ECO:0000256" key="2">
    <source>
        <dbReference type="SAM" id="MobiDB-lite"/>
    </source>
</evidence>
<dbReference type="PANTHER" id="PTHR22775">
    <property type="entry name" value="SORTING NEXIN"/>
    <property type="match status" value="1"/>
</dbReference>
<sequence length="674" mass="74002">MDANNTDRSAASVRSEETSSASLWPPPSSEVAFVRRTLHASLGHDDSISALLPLDLLVSPDPREDAKADALRALDHESAMLLALLMRDTVLPWYSKLTPDRQLLGEVHRILGRVLRTVTQRFQAHDEPSSSSQLQAFVCTELPLILRNHVKGFREAEERSHSAYLPSSDGASTPVQKLAVCHAASHPHPALAPQGTVLGKISQLYLRTLTESLLVSLLPPEDTAPDTERAIVRDVIVSVLRTVLGRLSRPWFIVQSLNKALDAAGVADWDTEKQKLVRNSRQAEGAKCLDATDALRGQAKTAMFTPNSLVQSFLALLQALFVMMVPHAAALYSGFFDLNFITSSSKSSASRAGHLRSLELEANIPGFDTDVPTGALPDFAEGKGDFDMLGEISVSGLRGRRMARAERQQASETTAMLESRTPGGRPWSVWVAADTESAAEVQADGYPITEGEEEDMGDNSMEGVLAAAADSSRRKRTSMRNMVNGRYPQRTRRMPTHDCLRSEDAKERTFVHAYLTFVVEALLLSRTLMGQAITLLIRLVAAFSSSMVERHIRRSIKSTLRDTPQLAHALRDMRFAAFPDGHLPPSLPDPDDAQQAANWMRLRQRVLYCAPAFVRGLLLSRDPEQQLECVTNILAPFCAPEAAGPNTHLALTLFERIAAVIEPPLLANEEQPVE</sequence>
<feature type="region of interest" description="Disordered" evidence="2">
    <location>
        <begin position="1"/>
        <end position="27"/>
    </location>
</feature>
<dbReference type="EMBL" id="JMSN01000159">
    <property type="protein sequence ID" value="KDN36695.1"/>
    <property type="molecule type" value="Genomic_DNA"/>
</dbReference>
<dbReference type="SMART" id="SM00313">
    <property type="entry name" value="PXA"/>
    <property type="match status" value="1"/>
</dbReference>
<dbReference type="InterPro" id="IPR003114">
    <property type="entry name" value="Phox_assoc"/>
</dbReference>
<dbReference type="InParanoid" id="A0A066VDL5"/>
<evidence type="ECO:0000259" key="3">
    <source>
        <dbReference type="PROSITE" id="PS51207"/>
    </source>
</evidence>
<dbReference type="AlphaFoldDB" id="A0A066VDL5"/>
<dbReference type="PANTHER" id="PTHR22775:SF3">
    <property type="entry name" value="SORTING NEXIN-13"/>
    <property type="match status" value="1"/>
</dbReference>
<dbReference type="Pfam" id="PF08628">
    <property type="entry name" value="Nexin_C"/>
    <property type="match status" value="1"/>
</dbReference>
<dbReference type="PROSITE" id="PS51207">
    <property type="entry name" value="PXA"/>
    <property type="match status" value="1"/>
</dbReference>
<reference evidence="4 5" key="1">
    <citation type="submission" date="2014-05" db="EMBL/GenBank/DDBJ databases">
        <title>Draft genome sequence of a rare smut relative, Tilletiaria anomala UBC 951.</title>
        <authorList>
            <consortium name="DOE Joint Genome Institute"/>
            <person name="Toome M."/>
            <person name="Kuo A."/>
            <person name="Henrissat B."/>
            <person name="Lipzen A."/>
            <person name="Tritt A."/>
            <person name="Yoshinaga Y."/>
            <person name="Zane M."/>
            <person name="Barry K."/>
            <person name="Grigoriev I.V."/>
            <person name="Spatafora J.W."/>
            <person name="Aimea M.C."/>
        </authorList>
    </citation>
    <scope>NUCLEOTIDE SEQUENCE [LARGE SCALE GENOMIC DNA]</scope>
    <source>
        <strain evidence="4 5">UBC 951</strain>
    </source>
</reference>